<sequence length="490" mass="55247">MLVGLPSLPLKRRGPKPSPSTTTTDEASPADSHYAPSENITLPTNSSLPGDAAYSSSQDAAGTGMTAGSAQWLLSTDRICSRRVFDAMIQDYLDLQYPLMPLFHRPSFRRDLDAGRETTDAIFFSLLVTMCAALVANVPSTFYKYKSLDDGSRFCLPYATRSDMVNDCHDIVMQLRRFNYADTTTHEKWSIAYLLGVAHGNMQHQTRSMMLSAEADHHLRQMHSYHTVTASRHRRSNIELQLHHKAVCLSAIGYLVELDPFEPPFVNELQMHKLTYWKETLLEVDDDRRLEVFDSPTPASPAAKQQHLELLKAGFEKQKHALDDVPKEFDEWTIGGGTQGQRDTDPVVARQFEIMRANIRVTHLWLQSLIFEDIVSLSTEGEQEPSSNLRNLWDDRENICRQLLHVLYNISHDNLAPNGSSLVHKIRVVAATLVDCPFEFQGSIGRQAYSYIQAFASLLSTLDGANDTAHSLNVWTNLDQYKRCAVPDFS</sequence>
<evidence type="ECO:0000256" key="2">
    <source>
        <dbReference type="SAM" id="MobiDB-lite"/>
    </source>
</evidence>
<dbReference type="CDD" id="cd12148">
    <property type="entry name" value="fungal_TF_MHR"/>
    <property type="match status" value="1"/>
</dbReference>
<evidence type="ECO:0000256" key="1">
    <source>
        <dbReference type="ARBA" id="ARBA00023242"/>
    </source>
</evidence>
<feature type="region of interest" description="Disordered" evidence="2">
    <location>
        <begin position="1"/>
        <end position="60"/>
    </location>
</feature>
<evidence type="ECO:0008006" key="5">
    <source>
        <dbReference type="Google" id="ProtNLM"/>
    </source>
</evidence>
<keyword evidence="1" id="KW-0539">Nucleus</keyword>
<reference evidence="3 4" key="1">
    <citation type="journal article" date="2024" name="IMA Fungus">
        <title>IMA Genome - F19 : A genome assembly and annotation guide to empower mycologists, including annotated draft genome sequences of Ceratocystis pirilliformis, Diaporthe australafricana, Fusarium ophioides, Paecilomyces lecythidis, and Sporothrix stenoceras.</title>
        <authorList>
            <person name="Aylward J."/>
            <person name="Wilson A.M."/>
            <person name="Visagie C.M."/>
            <person name="Spraker J."/>
            <person name="Barnes I."/>
            <person name="Buitendag C."/>
            <person name="Ceriani C."/>
            <person name="Del Mar Angel L."/>
            <person name="du Plessis D."/>
            <person name="Fuchs T."/>
            <person name="Gasser K."/>
            <person name="Kramer D."/>
            <person name="Li W."/>
            <person name="Munsamy K."/>
            <person name="Piso A."/>
            <person name="Price J.L."/>
            <person name="Sonnekus B."/>
            <person name="Thomas C."/>
            <person name="van der Nest A."/>
            <person name="van Dijk A."/>
            <person name="van Heerden A."/>
            <person name="van Vuuren N."/>
            <person name="Yilmaz N."/>
            <person name="Duong T.A."/>
            <person name="van der Merwe N.A."/>
            <person name="Wingfield M.J."/>
            <person name="Wingfield B.D."/>
        </authorList>
    </citation>
    <scope>NUCLEOTIDE SEQUENCE [LARGE SCALE GENOMIC DNA]</scope>
    <source>
        <strain evidence="3 4">CMW 5346</strain>
    </source>
</reference>
<name>A0ABR3YS79_9PEZI</name>
<feature type="compositionally biased region" description="Polar residues" evidence="2">
    <location>
        <begin position="38"/>
        <end position="60"/>
    </location>
</feature>
<gene>
    <name evidence="3" type="ORF">Sste5346_008077</name>
</gene>
<comment type="caution">
    <text evidence="3">The sequence shown here is derived from an EMBL/GenBank/DDBJ whole genome shotgun (WGS) entry which is preliminary data.</text>
</comment>
<keyword evidence="4" id="KW-1185">Reference proteome</keyword>
<evidence type="ECO:0000313" key="3">
    <source>
        <dbReference type="EMBL" id="KAL1890752.1"/>
    </source>
</evidence>
<dbReference type="PANTHER" id="PTHR31668">
    <property type="entry name" value="GLUCOSE TRANSPORT TRANSCRIPTION REGULATOR RGT1-RELATED-RELATED"/>
    <property type="match status" value="1"/>
</dbReference>
<proteinExistence type="predicted"/>
<dbReference type="InterPro" id="IPR050797">
    <property type="entry name" value="Carb_Metab_Trans_Reg"/>
</dbReference>
<dbReference type="PANTHER" id="PTHR31668:SF30">
    <property type="entry name" value="ZN(II)2CYS6 TRANSCRIPTION FACTOR (EUROFUNG)"/>
    <property type="match status" value="1"/>
</dbReference>
<accession>A0ABR3YS79</accession>
<dbReference type="EMBL" id="JAWCUI010000059">
    <property type="protein sequence ID" value="KAL1890752.1"/>
    <property type="molecule type" value="Genomic_DNA"/>
</dbReference>
<dbReference type="Proteomes" id="UP001583186">
    <property type="component" value="Unassembled WGS sequence"/>
</dbReference>
<protein>
    <recommendedName>
        <fullName evidence="5">C6 zinc finger domain containing protein</fullName>
    </recommendedName>
</protein>
<organism evidence="3 4">
    <name type="scientific">Sporothrix stenoceras</name>
    <dbReference type="NCBI Taxonomy" id="5173"/>
    <lineage>
        <taxon>Eukaryota</taxon>
        <taxon>Fungi</taxon>
        <taxon>Dikarya</taxon>
        <taxon>Ascomycota</taxon>
        <taxon>Pezizomycotina</taxon>
        <taxon>Sordariomycetes</taxon>
        <taxon>Sordariomycetidae</taxon>
        <taxon>Ophiostomatales</taxon>
        <taxon>Ophiostomataceae</taxon>
        <taxon>Sporothrix</taxon>
    </lineage>
</organism>
<evidence type="ECO:0000313" key="4">
    <source>
        <dbReference type="Proteomes" id="UP001583186"/>
    </source>
</evidence>